<dbReference type="Pfam" id="PF13358">
    <property type="entry name" value="DDE_3"/>
    <property type="match status" value="1"/>
</dbReference>
<dbReference type="Ensembl" id="ENSELUT00000108186.1">
    <property type="protein sequence ID" value="ENSELUP00000087051.1"/>
    <property type="gene ID" value="ENSELUG00000040752.1"/>
</dbReference>
<reference evidence="2 3" key="1">
    <citation type="submission" date="2020-02" db="EMBL/GenBank/DDBJ databases">
        <title>Esox lucius (northern pike) genome, fEsoLuc1, primary haplotype.</title>
        <authorList>
            <person name="Myers G."/>
            <person name="Karagic N."/>
            <person name="Meyer A."/>
            <person name="Pippel M."/>
            <person name="Reichard M."/>
            <person name="Winkler S."/>
            <person name="Tracey A."/>
            <person name="Sims Y."/>
            <person name="Howe K."/>
            <person name="Rhie A."/>
            <person name="Formenti G."/>
            <person name="Durbin R."/>
            <person name="Fedrigo O."/>
            <person name="Jarvis E.D."/>
        </authorList>
    </citation>
    <scope>NUCLEOTIDE SEQUENCE [LARGE SCALE GENOMIC DNA]</scope>
</reference>
<dbReference type="GO" id="GO:0003676">
    <property type="term" value="F:nucleic acid binding"/>
    <property type="evidence" value="ECO:0007669"/>
    <property type="project" value="InterPro"/>
</dbReference>
<proteinExistence type="predicted"/>
<organism evidence="2 3">
    <name type="scientific">Esox lucius</name>
    <name type="common">Northern pike</name>
    <dbReference type="NCBI Taxonomy" id="8010"/>
    <lineage>
        <taxon>Eukaryota</taxon>
        <taxon>Metazoa</taxon>
        <taxon>Chordata</taxon>
        <taxon>Craniata</taxon>
        <taxon>Vertebrata</taxon>
        <taxon>Euteleostomi</taxon>
        <taxon>Actinopterygii</taxon>
        <taxon>Neopterygii</taxon>
        <taxon>Teleostei</taxon>
        <taxon>Protacanthopterygii</taxon>
        <taxon>Esociformes</taxon>
        <taxon>Esocidae</taxon>
        <taxon>Esox</taxon>
    </lineage>
</organism>
<dbReference type="Gene3D" id="3.30.420.10">
    <property type="entry name" value="Ribonuclease H-like superfamily/Ribonuclease H"/>
    <property type="match status" value="1"/>
</dbReference>
<sequence>MRVWRRRGESYAARNIIRHDQFGGGSVMVWGSISWEGRTDLHMLANSTLTAVRYRDEILRSIVRCYAGAVGPGFLLVQDTAQSHVARVCRQFQDDEGIDATDWPSRSPDLNPIESPWDIMYWCIQHRQVATQTLQEVTDTLIQVWEEIPQDTICRLIRSIPRRCGGCIQATWGPYTLLSHIISSCDEIHATWNSL</sequence>
<dbReference type="GeneTree" id="ENSGT00940000175508"/>
<keyword evidence="3" id="KW-1185">Reference proteome</keyword>
<reference evidence="2" key="3">
    <citation type="submission" date="2025-09" db="UniProtKB">
        <authorList>
            <consortium name="Ensembl"/>
        </authorList>
    </citation>
    <scope>IDENTIFICATION</scope>
</reference>
<dbReference type="InterPro" id="IPR038717">
    <property type="entry name" value="Tc1-like_DDE_dom"/>
</dbReference>
<protein>
    <recommendedName>
        <fullName evidence="1">Tc1-like transposase DDE domain-containing protein</fullName>
    </recommendedName>
</protein>
<evidence type="ECO:0000259" key="1">
    <source>
        <dbReference type="Pfam" id="PF13358"/>
    </source>
</evidence>
<evidence type="ECO:0000313" key="3">
    <source>
        <dbReference type="Proteomes" id="UP000265140"/>
    </source>
</evidence>
<evidence type="ECO:0000313" key="2">
    <source>
        <dbReference type="Ensembl" id="ENSELUP00000087051.1"/>
    </source>
</evidence>
<reference evidence="2" key="2">
    <citation type="submission" date="2025-08" db="UniProtKB">
        <authorList>
            <consortium name="Ensembl"/>
        </authorList>
    </citation>
    <scope>IDENTIFICATION</scope>
</reference>
<feature type="domain" description="Tc1-like transposase DDE" evidence="1">
    <location>
        <begin position="3"/>
        <end position="131"/>
    </location>
</feature>
<dbReference type="Proteomes" id="UP000265140">
    <property type="component" value="Chromosome 7"/>
</dbReference>
<dbReference type="AlphaFoldDB" id="A0AAY5KE76"/>
<dbReference type="InterPro" id="IPR036397">
    <property type="entry name" value="RNaseH_sf"/>
</dbReference>
<name>A0AAY5KE76_ESOLU</name>
<accession>A0AAY5KE76</accession>